<dbReference type="Pfam" id="PF11994">
    <property type="entry name" value="DUF3489"/>
    <property type="match status" value="1"/>
</dbReference>
<gene>
    <name evidence="1" type="ORF">JMJ56_32100</name>
</gene>
<evidence type="ECO:0000313" key="2">
    <source>
        <dbReference type="Proteomes" id="UP000660885"/>
    </source>
</evidence>
<organism evidence="1 2">
    <name type="scientific">Belnapia arida</name>
    <dbReference type="NCBI Taxonomy" id="2804533"/>
    <lineage>
        <taxon>Bacteria</taxon>
        <taxon>Pseudomonadati</taxon>
        <taxon>Pseudomonadota</taxon>
        <taxon>Alphaproteobacteria</taxon>
        <taxon>Acetobacterales</taxon>
        <taxon>Roseomonadaceae</taxon>
        <taxon>Belnapia</taxon>
    </lineage>
</organism>
<keyword evidence="2" id="KW-1185">Reference proteome</keyword>
<protein>
    <submittedName>
        <fullName evidence="1">DUF3489 domain-containing protein</fullName>
    </submittedName>
</protein>
<reference evidence="1 2" key="1">
    <citation type="submission" date="2021-01" db="EMBL/GenBank/DDBJ databases">
        <title>Belnapia mucosa sp. nov. and Belnapia arida sp. nov., isolated from the Tabernas Desert (Almeria, Spain).</title>
        <authorList>
            <person name="Molina-Menor E."/>
            <person name="Vidal-Verdu A."/>
            <person name="Calonge A."/>
            <person name="Satari L."/>
            <person name="Pereto J."/>
            <person name="Porcar M."/>
        </authorList>
    </citation>
    <scope>NUCLEOTIDE SEQUENCE [LARGE SCALE GENOMIC DNA]</scope>
    <source>
        <strain evidence="1 2">T18</strain>
    </source>
</reference>
<sequence>MGFTRPRRPRDGTRQQQVLAMLRRQEGAAVAQIAEVTGWQAHTVRGFFTGLQKR</sequence>
<dbReference type="EMBL" id="JAETWB010000087">
    <property type="protein sequence ID" value="MBL6082610.1"/>
    <property type="molecule type" value="Genomic_DNA"/>
</dbReference>
<dbReference type="RefSeq" id="WP_202835943.1">
    <property type="nucleotide sequence ID" value="NZ_JAETWB010000087.1"/>
</dbReference>
<evidence type="ECO:0000313" key="1">
    <source>
        <dbReference type="EMBL" id="MBL6082610.1"/>
    </source>
</evidence>
<proteinExistence type="predicted"/>
<name>A0ABS1UD39_9PROT</name>
<comment type="caution">
    <text evidence="1">The sequence shown here is derived from an EMBL/GenBank/DDBJ whole genome shotgun (WGS) entry which is preliminary data.</text>
</comment>
<dbReference type="InterPro" id="IPR021880">
    <property type="entry name" value="DUF3489"/>
</dbReference>
<dbReference type="Proteomes" id="UP000660885">
    <property type="component" value="Unassembled WGS sequence"/>
</dbReference>
<accession>A0ABS1UD39</accession>